<evidence type="ECO:0000313" key="2">
    <source>
        <dbReference type="EMBL" id="GMS83187.1"/>
    </source>
</evidence>
<comment type="caution">
    <text evidence="2">The sequence shown here is derived from an EMBL/GenBank/DDBJ whole genome shotgun (WGS) entry which is preliminary data.</text>
</comment>
<dbReference type="EMBL" id="BTSX01000002">
    <property type="protein sequence ID" value="GMS83187.1"/>
    <property type="molecule type" value="Genomic_DNA"/>
</dbReference>
<dbReference type="Proteomes" id="UP001432027">
    <property type="component" value="Unassembled WGS sequence"/>
</dbReference>
<name>A0AAV5SIL2_9BILA</name>
<keyword evidence="1" id="KW-0732">Signal</keyword>
<organism evidence="2 3">
    <name type="scientific">Pristionchus entomophagus</name>
    <dbReference type="NCBI Taxonomy" id="358040"/>
    <lineage>
        <taxon>Eukaryota</taxon>
        <taxon>Metazoa</taxon>
        <taxon>Ecdysozoa</taxon>
        <taxon>Nematoda</taxon>
        <taxon>Chromadorea</taxon>
        <taxon>Rhabditida</taxon>
        <taxon>Rhabditina</taxon>
        <taxon>Diplogasteromorpha</taxon>
        <taxon>Diplogasteroidea</taxon>
        <taxon>Neodiplogasteridae</taxon>
        <taxon>Pristionchus</taxon>
    </lineage>
</organism>
<accession>A0AAV5SIL2</accession>
<gene>
    <name evidence="2" type="ORF">PENTCL1PPCAC_5362</name>
</gene>
<evidence type="ECO:0000256" key="1">
    <source>
        <dbReference type="SAM" id="SignalP"/>
    </source>
</evidence>
<feature type="chain" id="PRO_5043786631" evidence="1">
    <location>
        <begin position="17"/>
        <end position="85"/>
    </location>
</feature>
<proteinExistence type="predicted"/>
<keyword evidence="3" id="KW-1185">Reference proteome</keyword>
<sequence length="85" mass="9634">MRFIFLLLLALPVMTALKCWVGTTISNRSGSGFQKQECAEGKAFCFTNKFNSRGEIMTMKGCDYGLCQRVECRGLRCCCRSHYCN</sequence>
<dbReference type="SUPFAM" id="SSF57302">
    <property type="entry name" value="Snake toxin-like"/>
    <property type="match status" value="1"/>
</dbReference>
<feature type="non-terminal residue" evidence="2">
    <location>
        <position position="85"/>
    </location>
</feature>
<dbReference type="PANTHER" id="PTHR34721:SF3">
    <property type="entry name" value="ACTIVIN_RECP DOMAIN-CONTAINING PROTEIN-RELATED"/>
    <property type="match status" value="1"/>
</dbReference>
<reference evidence="2" key="1">
    <citation type="submission" date="2023-10" db="EMBL/GenBank/DDBJ databases">
        <title>Genome assembly of Pristionchus species.</title>
        <authorList>
            <person name="Yoshida K."/>
            <person name="Sommer R.J."/>
        </authorList>
    </citation>
    <scope>NUCLEOTIDE SEQUENCE</scope>
    <source>
        <strain evidence="2">RS0144</strain>
    </source>
</reference>
<feature type="signal peptide" evidence="1">
    <location>
        <begin position="1"/>
        <end position="16"/>
    </location>
</feature>
<protein>
    <submittedName>
        <fullName evidence="2">Uncharacterized protein</fullName>
    </submittedName>
</protein>
<dbReference type="InterPro" id="IPR045860">
    <property type="entry name" value="Snake_toxin-like_sf"/>
</dbReference>
<dbReference type="PANTHER" id="PTHR34721">
    <property type="entry name" value="PROTEIN CBG09734"/>
    <property type="match status" value="1"/>
</dbReference>
<evidence type="ECO:0000313" key="3">
    <source>
        <dbReference type="Proteomes" id="UP001432027"/>
    </source>
</evidence>
<dbReference type="AlphaFoldDB" id="A0AAV5SIL2"/>